<organism evidence="1 2">
    <name type="scientific">Algibacter agarivorans</name>
    <dbReference type="NCBI Taxonomy" id="1109741"/>
    <lineage>
        <taxon>Bacteria</taxon>
        <taxon>Pseudomonadati</taxon>
        <taxon>Bacteroidota</taxon>
        <taxon>Flavobacteriia</taxon>
        <taxon>Flavobacteriales</taxon>
        <taxon>Flavobacteriaceae</taxon>
        <taxon>Algibacter</taxon>
    </lineage>
</organism>
<evidence type="ECO:0000313" key="1">
    <source>
        <dbReference type="EMBL" id="GAA4943806.1"/>
    </source>
</evidence>
<accession>A0ABP9GI70</accession>
<gene>
    <name evidence="1" type="ORF">GCM10023314_16050</name>
</gene>
<proteinExistence type="predicted"/>
<dbReference type="Proteomes" id="UP001501302">
    <property type="component" value="Unassembled WGS sequence"/>
</dbReference>
<protein>
    <submittedName>
        <fullName evidence="1">Uncharacterized protein</fullName>
    </submittedName>
</protein>
<dbReference type="RefSeq" id="WP_345191333.1">
    <property type="nucleotide sequence ID" value="NZ_BAABJJ010000021.1"/>
</dbReference>
<comment type="caution">
    <text evidence="1">The sequence shown here is derived from an EMBL/GenBank/DDBJ whole genome shotgun (WGS) entry which is preliminary data.</text>
</comment>
<keyword evidence="2" id="KW-1185">Reference proteome</keyword>
<reference evidence="2" key="1">
    <citation type="journal article" date="2019" name="Int. J. Syst. Evol. Microbiol.">
        <title>The Global Catalogue of Microorganisms (GCM) 10K type strain sequencing project: providing services to taxonomists for standard genome sequencing and annotation.</title>
        <authorList>
            <consortium name="The Broad Institute Genomics Platform"/>
            <consortium name="The Broad Institute Genome Sequencing Center for Infectious Disease"/>
            <person name="Wu L."/>
            <person name="Ma J."/>
        </authorList>
    </citation>
    <scope>NUCLEOTIDE SEQUENCE [LARGE SCALE GENOMIC DNA]</scope>
    <source>
        <strain evidence="2">JCM 18285</strain>
    </source>
</reference>
<evidence type="ECO:0000313" key="2">
    <source>
        <dbReference type="Proteomes" id="UP001501302"/>
    </source>
</evidence>
<dbReference type="EMBL" id="BAABJJ010000021">
    <property type="protein sequence ID" value="GAA4943806.1"/>
    <property type="molecule type" value="Genomic_DNA"/>
</dbReference>
<name>A0ABP9GI70_9FLAO</name>
<sequence>MKLTNDQFEASAYIFEKANGNKKSEYEEKVIAESGLNNLKPIELENQIIKGIDSGLYSDSKERISAYWSLSKIHKNELIPNFRKWLKTELENENSDTVYQLMIALGNLEEPIFNLDRNGSSAFNETELNLRDAREYLNKKQK</sequence>